<evidence type="ECO:0000256" key="1">
    <source>
        <dbReference type="ARBA" id="ARBA00004123"/>
    </source>
</evidence>
<keyword evidence="5 7" id="KW-0234">DNA repair</keyword>
<gene>
    <name evidence="11" type="primary">NSE4</name>
    <name evidence="11" type="ORF">CAAN4_H23090</name>
</gene>
<dbReference type="Pfam" id="PF15412">
    <property type="entry name" value="Nse4-Nse3_bdg"/>
    <property type="match status" value="1"/>
</dbReference>
<comment type="similarity">
    <text evidence="2 7">Belongs to the NSE4 family.</text>
</comment>
<dbReference type="Proteomes" id="UP001497600">
    <property type="component" value="Chromosome H"/>
</dbReference>
<keyword evidence="3 7" id="KW-0227">DNA damage</keyword>
<keyword evidence="6 7" id="KW-0539">Nucleus</keyword>
<protein>
    <recommendedName>
        <fullName evidence="7">Non-structural maintenance of chromosomes element 4</fullName>
    </recommendedName>
</protein>
<feature type="domain" description="Nse4/EID protein Nse3/MAGE-binding" evidence="10">
    <location>
        <begin position="84"/>
        <end position="126"/>
    </location>
</feature>
<dbReference type="PANTHER" id="PTHR16140:SF0">
    <property type="entry name" value="NON-STRUCTURAL MAINTENANCE OF CHROMOSOMES ELEMENT 4"/>
    <property type="match status" value="1"/>
</dbReference>
<evidence type="ECO:0000256" key="6">
    <source>
        <dbReference type="ARBA" id="ARBA00023242"/>
    </source>
</evidence>
<evidence type="ECO:0000256" key="8">
    <source>
        <dbReference type="SAM" id="MobiDB-lite"/>
    </source>
</evidence>
<name>A0ABP0ENJ3_9ASCO</name>
<reference evidence="11 12" key="1">
    <citation type="submission" date="2024-01" db="EMBL/GenBank/DDBJ databases">
        <authorList>
            <consortium name="Genoscope - CEA"/>
            <person name="William W."/>
        </authorList>
    </citation>
    <scope>NUCLEOTIDE SEQUENCE [LARGE SCALE GENOMIC DNA]</scope>
    <source>
        <strain evidence="11 12">29B2s-10</strain>
    </source>
</reference>
<dbReference type="InterPro" id="IPR027786">
    <property type="entry name" value="Nse4/EID"/>
</dbReference>
<evidence type="ECO:0000256" key="7">
    <source>
        <dbReference type="RuleBase" id="RU365071"/>
    </source>
</evidence>
<feature type="region of interest" description="Disordered" evidence="8">
    <location>
        <begin position="179"/>
        <end position="200"/>
    </location>
</feature>
<dbReference type="PANTHER" id="PTHR16140">
    <property type="entry name" value="NON-STRUCTURAL MAINTENANCE OF CHROMOSOMES ELEMENT 4"/>
    <property type="match status" value="1"/>
</dbReference>
<dbReference type="Pfam" id="PF08743">
    <property type="entry name" value="Nse4_C"/>
    <property type="match status" value="1"/>
</dbReference>
<evidence type="ECO:0000313" key="12">
    <source>
        <dbReference type="Proteomes" id="UP001497600"/>
    </source>
</evidence>
<sequence length="340" mass="38226">MSGRRNSVSTSESESGSRRKRQKTENSVLLAKYDALRSTLRDHTASAHKGEATDLVMEHLNSLKQVYGVVQTESNRDTRVQLKDAEIFSDTSQFAATNAQNLKLGDSDVALNPSTFINTVSKYLNQYAEDLDGTESISPSEDKFNSFDWLKLGALYLQVSSKPILGDFLYGPLEAERKKPTTRSRNLDDTQSRVTSTAQNVQAQDITGDEEQNTAHMVKMVYRKFIENQDGEPINFFKFFINPNSFGQSVENLFFTSFLIKDSRLKLTVDESGIPFVTEVDPSEQRAGMNGSVSATNHHIATFDYRTWQSLVEKHNISEAFLGHRAESEPEDFDSDSDNE</sequence>
<evidence type="ECO:0000259" key="9">
    <source>
        <dbReference type="Pfam" id="PF08743"/>
    </source>
</evidence>
<comment type="subunit">
    <text evidence="7">Component of the SMC5-SMC6 complex.</text>
</comment>
<keyword evidence="4 7" id="KW-0233">DNA recombination</keyword>
<comment type="subcellular location">
    <subcellularLocation>
        <location evidence="1 7">Nucleus</location>
    </subcellularLocation>
</comment>
<proteinExistence type="inferred from homology"/>
<feature type="domain" description="Non-structural maintenance of chromosome element 4 C-terminal" evidence="9">
    <location>
        <begin position="233"/>
        <end position="322"/>
    </location>
</feature>
<dbReference type="InterPro" id="IPR029225">
    <property type="entry name" value="Nse4_Nse3-bd"/>
</dbReference>
<feature type="region of interest" description="Disordered" evidence="8">
    <location>
        <begin position="1"/>
        <end position="27"/>
    </location>
</feature>
<evidence type="ECO:0000256" key="4">
    <source>
        <dbReference type="ARBA" id="ARBA00023172"/>
    </source>
</evidence>
<evidence type="ECO:0000256" key="3">
    <source>
        <dbReference type="ARBA" id="ARBA00022763"/>
    </source>
</evidence>
<evidence type="ECO:0000256" key="5">
    <source>
        <dbReference type="ARBA" id="ARBA00023204"/>
    </source>
</evidence>
<accession>A0ABP0ENJ3</accession>
<organism evidence="11 12">
    <name type="scientific">[Candida] anglica</name>
    <dbReference type="NCBI Taxonomy" id="148631"/>
    <lineage>
        <taxon>Eukaryota</taxon>
        <taxon>Fungi</taxon>
        <taxon>Dikarya</taxon>
        <taxon>Ascomycota</taxon>
        <taxon>Saccharomycotina</taxon>
        <taxon>Pichiomycetes</taxon>
        <taxon>Debaryomycetaceae</taxon>
        <taxon>Kurtzmaniella</taxon>
    </lineage>
</organism>
<comment type="function">
    <text evidence="7">Component of the SMC5-SMC6 complex, that promotes sister chromatid alignment after DNA damage and facilitates double-stranded DNA breaks (DSBs) repair via homologous recombination between sister chromatids.</text>
</comment>
<dbReference type="EMBL" id="OZ004260">
    <property type="protein sequence ID" value="CAK7922133.1"/>
    <property type="molecule type" value="Genomic_DNA"/>
</dbReference>
<feature type="compositionally biased region" description="Low complexity" evidence="8">
    <location>
        <begin position="1"/>
        <end position="14"/>
    </location>
</feature>
<evidence type="ECO:0000259" key="10">
    <source>
        <dbReference type="Pfam" id="PF15412"/>
    </source>
</evidence>
<dbReference type="InterPro" id="IPR014854">
    <property type="entry name" value="Nse4_C"/>
</dbReference>
<evidence type="ECO:0000256" key="2">
    <source>
        <dbReference type="ARBA" id="ARBA00008997"/>
    </source>
</evidence>
<evidence type="ECO:0000313" key="11">
    <source>
        <dbReference type="EMBL" id="CAK7922133.1"/>
    </source>
</evidence>
<feature type="compositionally biased region" description="Basic and acidic residues" evidence="8">
    <location>
        <begin position="179"/>
        <end position="191"/>
    </location>
</feature>
<keyword evidence="12" id="KW-1185">Reference proteome</keyword>